<evidence type="ECO:0000259" key="7">
    <source>
        <dbReference type="PROSITE" id="PS51007"/>
    </source>
</evidence>
<dbReference type="Proteomes" id="UP000484255">
    <property type="component" value="Unassembled WGS sequence"/>
</dbReference>
<feature type="signal peptide" evidence="6">
    <location>
        <begin position="1"/>
        <end position="39"/>
    </location>
</feature>
<evidence type="ECO:0000256" key="3">
    <source>
        <dbReference type="ARBA" id="ARBA00023004"/>
    </source>
</evidence>
<feature type="region of interest" description="Disordered" evidence="5">
    <location>
        <begin position="78"/>
        <end position="97"/>
    </location>
</feature>
<dbReference type="Gene3D" id="1.10.760.10">
    <property type="entry name" value="Cytochrome c-like domain"/>
    <property type="match status" value="1"/>
</dbReference>
<evidence type="ECO:0000256" key="1">
    <source>
        <dbReference type="ARBA" id="ARBA00022617"/>
    </source>
</evidence>
<keyword evidence="1 4" id="KW-0349">Heme</keyword>
<feature type="compositionally biased region" description="Polar residues" evidence="5">
    <location>
        <begin position="78"/>
        <end position="94"/>
    </location>
</feature>
<evidence type="ECO:0000256" key="5">
    <source>
        <dbReference type="SAM" id="MobiDB-lite"/>
    </source>
</evidence>
<dbReference type="EMBL" id="JAAGOH010000006">
    <property type="protein sequence ID" value="NDY90981.1"/>
    <property type="molecule type" value="Genomic_DNA"/>
</dbReference>
<name>A0A7C9TI31_9BURK</name>
<protein>
    <submittedName>
        <fullName evidence="8">DUF1924 domain-containing protein</fullName>
    </submittedName>
</protein>
<dbReference type="RefSeq" id="WP_163456835.1">
    <property type="nucleotide sequence ID" value="NZ_JAAGOH010000006.1"/>
</dbReference>
<evidence type="ECO:0000313" key="8">
    <source>
        <dbReference type="EMBL" id="NDY90981.1"/>
    </source>
</evidence>
<reference evidence="8 9" key="1">
    <citation type="submission" date="2020-02" db="EMBL/GenBank/DDBJ databases">
        <title>Ideonella bacterium strain TBM-1.</title>
        <authorList>
            <person name="Chen W.-M."/>
        </authorList>
    </citation>
    <scope>NUCLEOTIDE SEQUENCE [LARGE SCALE GENOMIC DNA]</scope>
    <source>
        <strain evidence="8 9">TBM-1</strain>
    </source>
</reference>
<comment type="caution">
    <text evidence="8">The sequence shown here is derived from an EMBL/GenBank/DDBJ whole genome shotgun (WGS) entry which is preliminary data.</text>
</comment>
<evidence type="ECO:0000256" key="2">
    <source>
        <dbReference type="ARBA" id="ARBA00022723"/>
    </source>
</evidence>
<dbReference type="InterPro" id="IPR036909">
    <property type="entry name" value="Cyt_c-like_dom_sf"/>
</dbReference>
<keyword evidence="9" id="KW-1185">Reference proteome</keyword>
<evidence type="ECO:0000256" key="6">
    <source>
        <dbReference type="SAM" id="SignalP"/>
    </source>
</evidence>
<dbReference type="GO" id="GO:0046872">
    <property type="term" value="F:metal ion binding"/>
    <property type="evidence" value="ECO:0007669"/>
    <property type="project" value="UniProtKB-KW"/>
</dbReference>
<sequence>MPSTSRPRPARRPPGRRACAATALLALALGSLMPRGAQAAPTTPQALRDAYAAAAGQPADAARGQALFTARHGREWSCSQCHGQPPTQDGQHASTGKRITPLAPAYNATRFTDDGKTEKWFRRNCSDVLGRACSPAEKADVLAYLISLK</sequence>
<proteinExistence type="predicted"/>
<dbReference type="AlphaFoldDB" id="A0A7C9TI31"/>
<dbReference type="Pfam" id="PF09086">
    <property type="entry name" value="DUF1924"/>
    <property type="match status" value="1"/>
</dbReference>
<dbReference type="SUPFAM" id="SSF46626">
    <property type="entry name" value="Cytochrome c"/>
    <property type="match status" value="1"/>
</dbReference>
<feature type="chain" id="PRO_5029013669" evidence="6">
    <location>
        <begin position="40"/>
        <end position="149"/>
    </location>
</feature>
<evidence type="ECO:0000256" key="4">
    <source>
        <dbReference type="PROSITE-ProRule" id="PRU00433"/>
    </source>
</evidence>
<dbReference type="GO" id="GO:0020037">
    <property type="term" value="F:heme binding"/>
    <property type="evidence" value="ECO:0007669"/>
    <property type="project" value="InterPro"/>
</dbReference>
<accession>A0A7C9TI31</accession>
<gene>
    <name evidence="8" type="ORF">G3A44_07205</name>
</gene>
<organism evidence="8 9">
    <name type="scientific">Ideonella livida</name>
    <dbReference type="NCBI Taxonomy" id="2707176"/>
    <lineage>
        <taxon>Bacteria</taxon>
        <taxon>Pseudomonadati</taxon>
        <taxon>Pseudomonadota</taxon>
        <taxon>Betaproteobacteria</taxon>
        <taxon>Burkholderiales</taxon>
        <taxon>Sphaerotilaceae</taxon>
        <taxon>Ideonella</taxon>
    </lineage>
</organism>
<keyword evidence="3 4" id="KW-0408">Iron</keyword>
<dbReference type="InterPro" id="IPR015170">
    <property type="entry name" value="DUF1924_SHP"/>
</dbReference>
<evidence type="ECO:0000313" key="9">
    <source>
        <dbReference type="Proteomes" id="UP000484255"/>
    </source>
</evidence>
<feature type="domain" description="Cytochrome c" evidence="7">
    <location>
        <begin position="59"/>
        <end position="149"/>
    </location>
</feature>
<keyword evidence="6" id="KW-0732">Signal</keyword>
<dbReference type="PROSITE" id="PS51007">
    <property type="entry name" value="CYTC"/>
    <property type="match status" value="1"/>
</dbReference>
<dbReference type="GO" id="GO:0009055">
    <property type="term" value="F:electron transfer activity"/>
    <property type="evidence" value="ECO:0007669"/>
    <property type="project" value="InterPro"/>
</dbReference>
<dbReference type="InterPro" id="IPR009056">
    <property type="entry name" value="Cyt_c-like_dom"/>
</dbReference>
<keyword evidence="2 4" id="KW-0479">Metal-binding</keyword>